<proteinExistence type="predicted"/>
<keyword evidence="2" id="KW-1185">Reference proteome</keyword>
<protein>
    <submittedName>
        <fullName evidence="1">Uncharacterized protein</fullName>
    </submittedName>
</protein>
<name>A0A069PCT5_9BURK</name>
<sequence length="71" mass="7702">MTSRYAYKSNETILRTGYIALHSNGALILAYSPFESGGPGMARSHGVHALANARTDPLTRAREATIFVFSD</sequence>
<evidence type="ECO:0000313" key="1">
    <source>
        <dbReference type="EMBL" id="KDR38513.1"/>
    </source>
</evidence>
<organism evidence="1 2">
    <name type="scientific">Caballeronia glathei</name>
    <dbReference type="NCBI Taxonomy" id="60547"/>
    <lineage>
        <taxon>Bacteria</taxon>
        <taxon>Pseudomonadati</taxon>
        <taxon>Pseudomonadota</taxon>
        <taxon>Betaproteobacteria</taxon>
        <taxon>Burkholderiales</taxon>
        <taxon>Burkholderiaceae</taxon>
        <taxon>Caballeronia</taxon>
    </lineage>
</organism>
<evidence type="ECO:0000313" key="2">
    <source>
        <dbReference type="Proteomes" id="UP000027466"/>
    </source>
</evidence>
<accession>A0A069PCT5</accession>
<dbReference type="AlphaFoldDB" id="A0A069PCT5"/>
<comment type="caution">
    <text evidence="1">The sequence shown here is derived from an EMBL/GenBank/DDBJ whole genome shotgun (WGS) entry which is preliminary data.</text>
</comment>
<dbReference type="EMBL" id="JFHC01000087">
    <property type="protein sequence ID" value="KDR38513.1"/>
    <property type="molecule type" value="Genomic_DNA"/>
</dbReference>
<reference evidence="1 2" key="1">
    <citation type="submission" date="2014-03" db="EMBL/GenBank/DDBJ databases">
        <title>Draft Genome Sequences of Four Burkholderia Strains.</title>
        <authorList>
            <person name="Liu X.Y."/>
            <person name="Li C.X."/>
            <person name="Xu J.H."/>
        </authorList>
    </citation>
    <scope>NUCLEOTIDE SEQUENCE [LARGE SCALE GENOMIC DNA]</scope>
    <source>
        <strain evidence="1 2">DSM 50014</strain>
    </source>
</reference>
<gene>
    <name evidence="1" type="ORF">BG61_39580</name>
</gene>
<dbReference type="Proteomes" id="UP000027466">
    <property type="component" value="Unassembled WGS sequence"/>
</dbReference>
<dbReference type="STRING" id="60547.GCA_000751215_01823"/>